<gene>
    <name evidence="18" type="ORF">BCL74_0588</name>
</gene>
<dbReference type="PANTHER" id="PTHR14269:SF62">
    <property type="entry name" value="CDP-DIACYLGLYCEROL--GLYCEROL-3-PHOSPHATE 3-PHOSPHATIDYLTRANSFERASE 1, CHLOROPLASTIC"/>
    <property type="match status" value="1"/>
</dbReference>
<evidence type="ECO:0000256" key="2">
    <source>
        <dbReference type="ARBA" id="ARBA00005042"/>
    </source>
</evidence>
<reference evidence="18 19" key="1">
    <citation type="submission" date="2018-10" db="EMBL/GenBank/DDBJ databases">
        <title>Comparative analysis of microorganisms from saline springs in Andes Mountain Range, Colombia.</title>
        <authorList>
            <person name="Rubin E."/>
        </authorList>
    </citation>
    <scope>NUCLEOTIDE SEQUENCE [LARGE SCALE GENOMIC DNA]</scope>
    <source>
        <strain evidence="18 19">USBA 36</strain>
    </source>
</reference>
<evidence type="ECO:0000256" key="10">
    <source>
        <dbReference type="ARBA" id="ARBA00022989"/>
    </source>
</evidence>
<keyword evidence="10 17" id="KW-1133">Transmembrane helix</keyword>
<proteinExistence type="inferred from homology"/>
<comment type="subcellular location">
    <subcellularLocation>
        <location evidence="1">Membrane</location>
        <topology evidence="1">Multi-pass membrane protein</topology>
    </subcellularLocation>
</comment>
<keyword evidence="9 17" id="KW-0812">Transmembrane</keyword>
<dbReference type="InterPro" id="IPR048254">
    <property type="entry name" value="CDP_ALCOHOL_P_TRANSF_CS"/>
</dbReference>
<dbReference type="InterPro" id="IPR050324">
    <property type="entry name" value="CDP-alcohol_PTase-I"/>
</dbReference>
<evidence type="ECO:0000256" key="8">
    <source>
        <dbReference type="ARBA" id="ARBA00022679"/>
    </source>
</evidence>
<dbReference type="Gene3D" id="1.20.120.1760">
    <property type="match status" value="1"/>
</dbReference>
<evidence type="ECO:0000256" key="15">
    <source>
        <dbReference type="ARBA" id="ARBA00048586"/>
    </source>
</evidence>
<dbReference type="InterPro" id="IPR043130">
    <property type="entry name" value="CDP-OH_PTrfase_TM_dom"/>
</dbReference>
<evidence type="ECO:0000256" key="4">
    <source>
        <dbReference type="ARBA" id="ARBA00010441"/>
    </source>
</evidence>
<dbReference type="Pfam" id="PF01066">
    <property type="entry name" value="CDP-OH_P_transf"/>
    <property type="match status" value="1"/>
</dbReference>
<dbReference type="GO" id="GO:0008444">
    <property type="term" value="F:CDP-diacylglycerol-glycerol-3-phosphate 3-phosphatidyltransferase activity"/>
    <property type="evidence" value="ECO:0007669"/>
    <property type="project" value="UniProtKB-EC"/>
</dbReference>
<dbReference type="Proteomes" id="UP000277424">
    <property type="component" value="Unassembled WGS sequence"/>
</dbReference>
<dbReference type="InterPro" id="IPR004570">
    <property type="entry name" value="Phosphatidylglycerol_P_synth"/>
</dbReference>
<dbReference type="RefSeq" id="WP_244922202.1">
    <property type="nucleotide sequence ID" value="NZ_RBIG01000001.1"/>
</dbReference>
<keyword evidence="8 16" id="KW-0808">Transferase</keyword>
<dbReference type="InterPro" id="IPR000462">
    <property type="entry name" value="CDP-OH_P_trans"/>
</dbReference>
<evidence type="ECO:0000313" key="18">
    <source>
        <dbReference type="EMBL" id="RKQ72819.1"/>
    </source>
</evidence>
<keyword evidence="13" id="KW-0594">Phospholipid biosynthesis</keyword>
<evidence type="ECO:0000256" key="13">
    <source>
        <dbReference type="ARBA" id="ARBA00023209"/>
    </source>
</evidence>
<comment type="caution">
    <text evidence="18">The sequence shown here is derived from an EMBL/GenBank/DDBJ whole genome shotgun (WGS) entry which is preliminary data.</text>
</comment>
<evidence type="ECO:0000256" key="17">
    <source>
        <dbReference type="SAM" id="Phobius"/>
    </source>
</evidence>
<protein>
    <recommendedName>
        <fullName evidence="6">CDP-diacylglycerol--glycerol-3-phosphate 3-phosphatidyltransferase</fullName>
        <ecNumber evidence="5">2.7.8.5</ecNumber>
    </recommendedName>
</protein>
<evidence type="ECO:0000256" key="3">
    <source>
        <dbReference type="ARBA" id="ARBA00005189"/>
    </source>
</evidence>
<evidence type="ECO:0000256" key="9">
    <source>
        <dbReference type="ARBA" id="ARBA00022692"/>
    </source>
</evidence>
<feature type="transmembrane region" description="Helical" evidence="17">
    <location>
        <begin position="33"/>
        <end position="52"/>
    </location>
</feature>
<evidence type="ECO:0000256" key="11">
    <source>
        <dbReference type="ARBA" id="ARBA00023098"/>
    </source>
</evidence>
<dbReference type="PIRSF" id="PIRSF000847">
    <property type="entry name" value="Phos_ph_gly_syn"/>
    <property type="match status" value="1"/>
</dbReference>
<evidence type="ECO:0000256" key="14">
    <source>
        <dbReference type="ARBA" id="ARBA00023264"/>
    </source>
</evidence>
<comment type="catalytic activity">
    <reaction evidence="15">
        <text>a CDP-1,2-diacyl-sn-glycerol + sn-glycerol 3-phosphate = a 1,2-diacyl-sn-glycero-3-phospho-(1'-sn-glycero-3'-phosphate) + CMP + H(+)</text>
        <dbReference type="Rhea" id="RHEA:12593"/>
        <dbReference type="ChEBI" id="CHEBI:15378"/>
        <dbReference type="ChEBI" id="CHEBI:57597"/>
        <dbReference type="ChEBI" id="CHEBI:58332"/>
        <dbReference type="ChEBI" id="CHEBI:60110"/>
        <dbReference type="ChEBI" id="CHEBI:60377"/>
        <dbReference type="EC" id="2.7.8.5"/>
    </reaction>
</comment>
<evidence type="ECO:0000256" key="6">
    <source>
        <dbReference type="ARBA" id="ARBA00014944"/>
    </source>
</evidence>
<dbReference type="PROSITE" id="PS00379">
    <property type="entry name" value="CDP_ALCOHOL_P_TRANSF"/>
    <property type="match status" value="1"/>
</dbReference>
<dbReference type="EC" id="2.7.8.5" evidence="5"/>
<organism evidence="18 19">
    <name type="scientific">Oceanibaculum indicum</name>
    <dbReference type="NCBI Taxonomy" id="526216"/>
    <lineage>
        <taxon>Bacteria</taxon>
        <taxon>Pseudomonadati</taxon>
        <taxon>Pseudomonadota</taxon>
        <taxon>Alphaproteobacteria</taxon>
        <taxon>Rhodospirillales</taxon>
        <taxon>Oceanibaculaceae</taxon>
        <taxon>Oceanibaculum</taxon>
    </lineage>
</organism>
<comment type="similarity">
    <text evidence="4 16">Belongs to the CDP-alcohol phosphatidyltransferase class-I family.</text>
</comment>
<feature type="transmembrane region" description="Helical" evidence="17">
    <location>
        <begin position="64"/>
        <end position="84"/>
    </location>
</feature>
<dbReference type="GO" id="GO:0046474">
    <property type="term" value="P:glycerophospholipid biosynthetic process"/>
    <property type="evidence" value="ECO:0007669"/>
    <property type="project" value="TreeGrafter"/>
</dbReference>
<dbReference type="EMBL" id="RBIG01000001">
    <property type="protein sequence ID" value="RKQ72819.1"/>
    <property type="molecule type" value="Genomic_DNA"/>
</dbReference>
<feature type="transmembrane region" description="Helical" evidence="17">
    <location>
        <begin position="159"/>
        <end position="179"/>
    </location>
</feature>
<comment type="pathway">
    <text evidence="3">Lipid metabolism.</text>
</comment>
<evidence type="ECO:0000256" key="5">
    <source>
        <dbReference type="ARBA" id="ARBA00013170"/>
    </source>
</evidence>
<keyword evidence="7" id="KW-0444">Lipid biosynthesis</keyword>
<dbReference type="GO" id="GO:0016020">
    <property type="term" value="C:membrane"/>
    <property type="evidence" value="ECO:0007669"/>
    <property type="project" value="UniProtKB-SubCell"/>
</dbReference>
<evidence type="ECO:0000256" key="7">
    <source>
        <dbReference type="ARBA" id="ARBA00022516"/>
    </source>
</evidence>
<keyword evidence="14" id="KW-1208">Phospholipid metabolism</keyword>
<feature type="transmembrane region" description="Helical" evidence="17">
    <location>
        <begin position="7"/>
        <end position="27"/>
    </location>
</feature>
<evidence type="ECO:0000256" key="12">
    <source>
        <dbReference type="ARBA" id="ARBA00023136"/>
    </source>
</evidence>
<sequence>MSFLYVLPNLISLARIGIVPVVIWALLDGSGDLALWLFLLAGLSDAVDGYLARRFNARTEFGGYIDPIADKALLMSVYVTLGYLGSLPNWLVILVVFRDMLIVGGVILLQTMGYKVAMAPLLISKVNTAAQVGLVLVVLGGKALAQPDYPWIAGWPVEAMTVLVACTTLFSGAAYVWIWGSRAMVGERQ</sequence>
<keyword evidence="11" id="KW-0443">Lipid metabolism</keyword>
<dbReference type="AlphaFoldDB" id="A0A420WP74"/>
<dbReference type="PANTHER" id="PTHR14269">
    <property type="entry name" value="CDP-DIACYLGLYCEROL--GLYCEROL-3-PHOSPHATE 3-PHOSPHATIDYLTRANSFERASE-RELATED"/>
    <property type="match status" value="1"/>
</dbReference>
<accession>A0A420WP74</accession>
<evidence type="ECO:0000256" key="1">
    <source>
        <dbReference type="ARBA" id="ARBA00004141"/>
    </source>
</evidence>
<comment type="pathway">
    <text evidence="2">Phospholipid metabolism; phosphatidylglycerol biosynthesis; phosphatidylglycerol from CDP-diacylglycerol: step 1/2.</text>
</comment>
<evidence type="ECO:0000256" key="16">
    <source>
        <dbReference type="RuleBase" id="RU003750"/>
    </source>
</evidence>
<keyword evidence="12 17" id="KW-0472">Membrane</keyword>
<evidence type="ECO:0000313" key="19">
    <source>
        <dbReference type="Proteomes" id="UP000277424"/>
    </source>
</evidence>
<name>A0A420WP74_9PROT</name>